<organism evidence="2 3">
    <name type="scientific">Pelomonas aquatica</name>
    <dbReference type="NCBI Taxonomy" id="431058"/>
    <lineage>
        <taxon>Bacteria</taxon>
        <taxon>Pseudomonadati</taxon>
        <taxon>Pseudomonadota</taxon>
        <taxon>Betaproteobacteria</taxon>
        <taxon>Burkholderiales</taxon>
        <taxon>Sphaerotilaceae</taxon>
        <taxon>Roseateles</taxon>
    </lineage>
</organism>
<reference evidence="2 3" key="1">
    <citation type="submission" date="2023-07" db="EMBL/GenBank/DDBJ databases">
        <title>Sorghum-associated microbial communities from plants grown in Nebraska, USA.</title>
        <authorList>
            <person name="Schachtman D."/>
        </authorList>
    </citation>
    <scope>NUCLEOTIDE SEQUENCE [LARGE SCALE GENOMIC DNA]</scope>
    <source>
        <strain evidence="2 3">BE310</strain>
    </source>
</reference>
<dbReference type="InterPro" id="IPR029068">
    <property type="entry name" value="Glyas_Bleomycin-R_OHBP_Dase"/>
</dbReference>
<dbReference type="InterPro" id="IPR004360">
    <property type="entry name" value="Glyas_Fos-R_dOase_dom"/>
</dbReference>
<feature type="domain" description="VOC" evidence="1">
    <location>
        <begin position="1"/>
        <end position="123"/>
    </location>
</feature>
<evidence type="ECO:0000313" key="3">
    <source>
        <dbReference type="Proteomes" id="UP001180536"/>
    </source>
</evidence>
<dbReference type="PROSITE" id="PS51819">
    <property type="entry name" value="VOC"/>
    <property type="match status" value="1"/>
</dbReference>
<dbReference type="EMBL" id="JAVDXQ010000004">
    <property type="protein sequence ID" value="MDR7298177.1"/>
    <property type="molecule type" value="Genomic_DNA"/>
</dbReference>
<dbReference type="Gene3D" id="3.10.180.10">
    <property type="entry name" value="2,3-Dihydroxybiphenyl 1,2-Dioxygenase, domain 1"/>
    <property type="match status" value="1"/>
</dbReference>
<accession>A0ABU1ZC24</accession>
<dbReference type="Proteomes" id="UP001180536">
    <property type="component" value="Unassembled WGS sequence"/>
</dbReference>
<gene>
    <name evidence="2" type="ORF">J2X16_003526</name>
</gene>
<proteinExistence type="predicted"/>
<dbReference type="PANTHER" id="PTHR35006:SF4">
    <property type="entry name" value="BLR7706 PROTEIN"/>
    <property type="match status" value="1"/>
</dbReference>
<dbReference type="CDD" id="cd07262">
    <property type="entry name" value="VOC_like"/>
    <property type="match status" value="1"/>
</dbReference>
<comment type="caution">
    <text evidence="2">The sequence shown here is derived from an EMBL/GenBank/DDBJ whole genome shotgun (WGS) entry which is preliminary data.</text>
</comment>
<keyword evidence="3" id="KW-1185">Reference proteome</keyword>
<sequence>MLHHISFGVTDLGNMAAFYDAVLAPLGQVRVWDGPQSVGYGHPGQDDKLLLNLRDAGAHPPGAGFHIAFSASSRKAVDQFHAAALAHGGKDNGPPGLREHYGPNYYAAFVVDPEGHRIEAVINRACD</sequence>
<protein>
    <submittedName>
        <fullName evidence="2">Catechol 2,3-dioxygenase-like lactoylglutathione lyase family enzyme</fullName>
    </submittedName>
</protein>
<name>A0ABU1ZC24_9BURK</name>
<dbReference type="SUPFAM" id="SSF54593">
    <property type="entry name" value="Glyoxalase/Bleomycin resistance protein/Dihydroxybiphenyl dioxygenase"/>
    <property type="match status" value="1"/>
</dbReference>
<dbReference type="PANTHER" id="PTHR35006">
    <property type="entry name" value="GLYOXALASE FAMILY PROTEIN (AFU_ORTHOLOGUE AFUA_5G14830)"/>
    <property type="match status" value="1"/>
</dbReference>
<dbReference type="Pfam" id="PF00903">
    <property type="entry name" value="Glyoxalase"/>
    <property type="match status" value="1"/>
</dbReference>
<dbReference type="InterPro" id="IPR037523">
    <property type="entry name" value="VOC_core"/>
</dbReference>
<evidence type="ECO:0000259" key="1">
    <source>
        <dbReference type="PROSITE" id="PS51819"/>
    </source>
</evidence>
<evidence type="ECO:0000313" key="2">
    <source>
        <dbReference type="EMBL" id="MDR7298177.1"/>
    </source>
</evidence>